<sequence>MCEYMPSAKPAGIDKDMAKELHKKSKYTHSEEDKWFSIWDIIFPRTSRPSSPYIDDRLSEDASQLEELISNQWPSIIASVIAEAQITGVPVDVDRLRLQHVLSATFARLTDQFSAERERGMSALASTSRSPSAWATPPSTGADSGIDMASYQRERQSFSGSNYTTSSSGTATSSQLDRQTQNLMQRSSNDGRRETTRATQGHNTNMTYGQYDTTPAQGPPSQRDVTNEQSGMPPQTTYASDVMQDPVAMQTTAFNVDDYNFGAGLTGPDLDFLLEADPYIPLESSCVDTTLCVIPEDPLNYK</sequence>
<dbReference type="Proteomes" id="UP000284375">
    <property type="component" value="Unassembled WGS sequence"/>
</dbReference>
<feature type="compositionally biased region" description="Polar residues" evidence="1">
    <location>
        <begin position="124"/>
        <end position="142"/>
    </location>
</feature>
<feature type="compositionally biased region" description="Polar residues" evidence="1">
    <location>
        <begin position="197"/>
        <end position="231"/>
    </location>
</feature>
<evidence type="ECO:0000256" key="1">
    <source>
        <dbReference type="SAM" id="MobiDB-lite"/>
    </source>
</evidence>
<reference evidence="2 3" key="1">
    <citation type="submission" date="2015-09" db="EMBL/GenBank/DDBJ databases">
        <title>Host preference determinants of Valsa canker pathogens revealed by comparative genomics.</title>
        <authorList>
            <person name="Yin Z."/>
            <person name="Huang L."/>
        </authorList>
    </citation>
    <scope>NUCLEOTIDE SEQUENCE [LARGE SCALE GENOMIC DNA]</scope>
    <source>
        <strain evidence="2 3">YSFL</strain>
    </source>
</reference>
<feature type="compositionally biased region" description="Low complexity" evidence="1">
    <location>
        <begin position="157"/>
        <end position="174"/>
    </location>
</feature>
<dbReference type="OrthoDB" id="4738706at2759"/>
<feature type="compositionally biased region" description="Polar residues" evidence="1">
    <location>
        <begin position="175"/>
        <end position="188"/>
    </location>
</feature>
<feature type="region of interest" description="Disordered" evidence="1">
    <location>
        <begin position="120"/>
        <end position="231"/>
    </location>
</feature>
<dbReference type="AlphaFoldDB" id="A0A423VK50"/>
<protein>
    <submittedName>
        <fullName evidence="2">Uncharacterized protein</fullName>
    </submittedName>
</protein>
<comment type="caution">
    <text evidence="2">The sequence shown here is derived from an EMBL/GenBank/DDBJ whole genome shotgun (WGS) entry which is preliminary data.</text>
</comment>
<evidence type="ECO:0000313" key="2">
    <source>
        <dbReference type="EMBL" id="ROV91306.1"/>
    </source>
</evidence>
<keyword evidence="3" id="KW-1185">Reference proteome</keyword>
<dbReference type="EMBL" id="LJZO01000044">
    <property type="protein sequence ID" value="ROV91306.1"/>
    <property type="molecule type" value="Genomic_DNA"/>
</dbReference>
<name>A0A423VK50_CYTCH</name>
<evidence type="ECO:0000313" key="3">
    <source>
        <dbReference type="Proteomes" id="UP000284375"/>
    </source>
</evidence>
<organism evidence="2 3">
    <name type="scientific">Cytospora chrysosperma</name>
    <name type="common">Cytospora canker fungus</name>
    <name type="synonym">Sphaeria chrysosperma</name>
    <dbReference type="NCBI Taxonomy" id="252740"/>
    <lineage>
        <taxon>Eukaryota</taxon>
        <taxon>Fungi</taxon>
        <taxon>Dikarya</taxon>
        <taxon>Ascomycota</taxon>
        <taxon>Pezizomycotina</taxon>
        <taxon>Sordariomycetes</taxon>
        <taxon>Sordariomycetidae</taxon>
        <taxon>Diaporthales</taxon>
        <taxon>Cytosporaceae</taxon>
        <taxon>Cytospora</taxon>
    </lineage>
</organism>
<gene>
    <name evidence="2" type="ORF">VSDG_07786</name>
</gene>
<accession>A0A423VK50</accession>
<proteinExistence type="predicted"/>